<keyword evidence="3" id="KW-0479">Metal-binding</keyword>
<dbReference type="PANTHER" id="PTHR16515">
    <property type="entry name" value="PR DOMAIN ZINC FINGER PROTEIN"/>
    <property type="match status" value="1"/>
</dbReference>
<dbReference type="GO" id="GO:0045892">
    <property type="term" value="P:negative regulation of DNA-templated transcription"/>
    <property type="evidence" value="ECO:0007669"/>
    <property type="project" value="UniProtKB-ARBA"/>
</dbReference>
<keyword evidence="15" id="KW-1185">Reference proteome</keyword>
<dbReference type="Gene3D" id="3.30.160.60">
    <property type="entry name" value="Classic Zinc Finger"/>
    <property type="match status" value="5"/>
</dbReference>
<evidence type="ECO:0000256" key="10">
    <source>
        <dbReference type="ARBA" id="ARBA00023242"/>
    </source>
</evidence>
<keyword evidence="10" id="KW-0539">Nucleus</keyword>
<evidence type="ECO:0000256" key="4">
    <source>
        <dbReference type="ARBA" id="ARBA00022737"/>
    </source>
</evidence>
<evidence type="ECO:0000256" key="11">
    <source>
        <dbReference type="PROSITE-ProRule" id="PRU00042"/>
    </source>
</evidence>
<dbReference type="FunFam" id="3.30.160.60:FF:000770">
    <property type="entry name" value="zinc finger protein 16"/>
    <property type="match status" value="1"/>
</dbReference>
<feature type="domain" description="C2H2-type" evidence="13">
    <location>
        <begin position="173"/>
        <end position="200"/>
    </location>
</feature>
<feature type="non-terminal residue" evidence="14">
    <location>
        <position position="293"/>
    </location>
</feature>
<dbReference type="GO" id="GO:0003682">
    <property type="term" value="F:chromatin binding"/>
    <property type="evidence" value="ECO:0007669"/>
    <property type="project" value="UniProtKB-ARBA"/>
</dbReference>
<evidence type="ECO:0000256" key="2">
    <source>
        <dbReference type="ARBA" id="ARBA00006991"/>
    </source>
</evidence>
<feature type="region of interest" description="Disordered" evidence="12">
    <location>
        <begin position="273"/>
        <end position="293"/>
    </location>
</feature>
<dbReference type="SMART" id="SM00355">
    <property type="entry name" value="ZnF_C2H2"/>
    <property type="match status" value="5"/>
</dbReference>
<keyword evidence="7" id="KW-0805">Transcription regulation</keyword>
<evidence type="ECO:0000256" key="9">
    <source>
        <dbReference type="ARBA" id="ARBA00023163"/>
    </source>
</evidence>
<feature type="compositionally biased region" description="Polar residues" evidence="12">
    <location>
        <begin position="284"/>
        <end position="293"/>
    </location>
</feature>
<feature type="domain" description="C2H2-type" evidence="13">
    <location>
        <begin position="145"/>
        <end position="172"/>
    </location>
</feature>
<dbReference type="EMBL" id="NEVH01009393">
    <property type="protein sequence ID" value="PNF33177.1"/>
    <property type="molecule type" value="Genomic_DNA"/>
</dbReference>
<feature type="domain" description="C2H2-type" evidence="13">
    <location>
        <begin position="257"/>
        <end position="284"/>
    </location>
</feature>
<evidence type="ECO:0000256" key="6">
    <source>
        <dbReference type="ARBA" id="ARBA00022833"/>
    </source>
</evidence>
<accession>A0A2J7QX63</accession>
<keyword evidence="5 11" id="KW-0863">Zinc-finger</keyword>
<comment type="similarity">
    <text evidence="2">Belongs to the krueppel C2H2-type zinc-finger protein family.</text>
</comment>
<reference evidence="14 15" key="1">
    <citation type="submission" date="2017-12" db="EMBL/GenBank/DDBJ databases">
        <title>Hemimetabolous genomes reveal molecular basis of termite eusociality.</title>
        <authorList>
            <person name="Harrison M.C."/>
            <person name="Jongepier E."/>
            <person name="Robertson H.M."/>
            <person name="Arning N."/>
            <person name="Bitard-Feildel T."/>
            <person name="Chao H."/>
            <person name="Childers C.P."/>
            <person name="Dinh H."/>
            <person name="Doddapaneni H."/>
            <person name="Dugan S."/>
            <person name="Gowin J."/>
            <person name="Greiner C."/>
            <person name="Han Y."/>
            <person name="Hu H."/>
            <person name="Hughes D.S.T."/>
            <person name="Huylmans A.-K."/>
            <person name="Kemena C."/>
            <person name="Kremer L.P.M."/>
            <person name="Lee S.L."/>
            <person name="Lopez-Ezquerra A."/>
            <person name="Mallet L."/>
            <person name="Monroy-Kuhn J.M."/>
            <person name="Moser A."/>
            <person name="Murali S.C."/>
            <person name="Muzny D.M."/>
            <person name="Otani S."/>
            <person name="Piulachs M.-D."/>
            <person name="Poelchau M."/>
            <person name="Qu J."/>
            <person name="Schaub F."/>
            <person name="Wada-Katsumata A."/>
            <person name="Worley K.C."/>
            <person name="Xie Q."/>
            <person name="Ylla G."/>
            <person name="Poulsen M."/>
            <person name="Gibbs R.A."/>
            <person name="Schal C."/>
            <person name="Richards S."/>
            <person name="Belles X."/>
            <person name="Korb J."/>
            <person name="Bornberg-Bauer E."/>
        </authorList>
    </citation>
    <scope>NUCLEOTIDE SEQUENCE [LARGE SCALE GENOMIC DNA]</scope>
    <source>
        <tissue evidence="14">Whole body</tissue>
    </source>
</reference>
<dbReference type="PROSITE" id="PS00028">
    <property type="entry name" value="ZINC_FINGER_C2H2_1"/>
    <property type="match status" value="5"/>
</dbReference>
<organism evidence="14 15">
    <name type="scientific">Cryptotermes secundus</name>
    <dbReference type="NCBI Taxonomy" id="105785"/>
    <lineage>
        <taxon>Eukaryota</taxon>
        <taxon>Metazoa</taxon>
        <taxon>Ecdysozoa</taxon>
        <taxon>Arthropoda</taxon>
        <taxon>Hexapoda</taxon>
        <taxon>Insecta</taxon>
        <taxon>Pterygota</taxon>
        <taxon>Neoptera</taxon>
        <taxon>Polyneoptera</taxon>
        <taxon>Dictyoptera</taxon>
        <taxon>Blattodea</taxon>
        <taxon>Blattoidea</taxon>
        <taxon>Termitoidae</taxon>
        <taxon>Kalotermitidae</taxon>
        <taxon>Cryptotermitinae</taxon>
        <taxon>Cryptotermes</taxon>
    </lineage>
</organism>
<keyword evidence="4" id="KW-0677">Repeat</keyword>
<feature type="domain" description="C2H2-type" evidence="13">
    <location>
        <begin position="229"/>
        <end position="256"/>
    </location>
</feature>
<evidence type="ECO:0000256" key="3">
    <source>
        <dbReference type="ARBA" id="ARBA00022723"/>
    </source>
</evidence>
<evidence type="ECO:0000313" key="15">
    <source>
        <dbReference type="Proteomes" id="UP000235965"/>
    </source>
</evidence>
<dbReference type="InterPro" id="IPR013087">
    <property type="entry name" value="Znf_C2H2_type"/>
</dbReference>
<dbReference type="Pfam" id="PF00096">
    <property type="entry name" value="zf-C2H2"/>
    <property type="match status" value="5"/>
</dbReference>
<dbReference type="GO" id="GO:0043565">
    <property type="term" value="F:sequence-specific DNA binding"/>
    <property type="evidence" value="ECO:0007669"/>
    <property type="project" value="UniProtKB-ARBA"/>
</dbReference>
<gene>
    <name evidence="14" type="ORF">B7P43_G13393</name>
</gene>
<feature type="region of interest" description="Disordered" evidence="12">
    <location>
        <begin position="20"/>
        <end position="92"/>
    </location>
</feature>
<feature type="compositionally biased region" description="Basic and acidic residues" evidence="12">
    <location>
        <begin position="43"/>
        <end position="69"/>
    </location>
</feature>
<evidence type="ECO:0000259" key="13">
    <source>
        <dbReference type="PROSITE" id="PS50157"/>
    </source>
</evidence>
<dbReference type="Proteomes" id="UP000235965">
    <property type="component" value="Unassembled WGS sequence"/>
</dbReference>
<comment type="subcellular location">
    <subcellularLocation>
        <location evidence="1">Nucleus</location>
    </subcellularLocation>
</comment>
<evidence type="ECO:0000256" key="1">
    <source>
        <dbReference type="ARBA" id="ARBA00004123"/>
    </source>
</evidence>
<dbReference type="InterPro" id="IPR036236">
    <property type="entry name" value="Znf_C2H2_sf"/>
</dbReference>
<dbReference type="InterPro" id="IPR050331">
    <property type="entry name" value="Zinc_finger"/>
</dbReference>
<evidence type="ECO:0000256" key="5">
    <source>
        <dbReference type="ARBA" id="ARBA00022771"/>
    </source>
</evidence>
<dbReference type="FunFam" id="3.30.160.60:FF:002239">
    <property type="entry name" value="Zinc finger protein 226"/>
    <property type="match status" value="1"/>
</dbReference>
<dbReference type="FunFam" id="3.30.160.60:FF:002343">
    <property type="entry name" value="Zinc finger protein 33A"/>
    <property type="match status" value="2"/>
</dbReference>
<dbReference type="GO" id="GO:0008270">
    <property type="term" value="F:zinc ion binding"/>
    <property type="evidence" value="ECO:0007669"/>
    <property type="project" value="UniProtKB-KW"/>
</dbReference>
<evidence type="ECO:0000313" key="14">
    <source>
        <dbReference type="EMBL" id="PNF33177.1"/>
    </source>
</evidence>
<dbReference type="FunFam" id="3.30.160.60:FF:000690">
    <property type="entry name" value="Zinc finger protein 354C"/>
    <property type="match status" value="1"/>
</dbReference>
<dbReference type="PANTHER" id="PTHR16515:SF49">
    <property type="entry name" value="GASTRULA ZINC FINGER PROTEIN XLCGF49.1-LIKE-RELATED"/>
    <property type="match status" value="1"/>
</dbReference>
<dbReference type="AlphaFoldDB" id="A0A2J7QX63"/>
<dbReference type="SUPFAM" id="SSF57667">
    <property type="entry name" value="beta-beta-alpha zinc fingers"/>
    <property type="match status" value="3"/>
</dbReference>
<dbReference type="GO" id="GO:0000785">
    <property type="term" value="C:chromatin"/>
    <property type="evidence" value="ECO:0007669"/>
    <property type="project" value="UniProtKB-ARBA"/>
</dbReference>
<name>A0A2J7QX63_9NEOP</name>
<keyword evidence="9" id="KW-0804">Transcription</keyword>
<keyword evidence="8" id="KW-0238">DNA-binding</keyword>
<dbReference type="GO" id="GO:0040029">
    <property type="term" value="P:epigenetic regulation of gene expression"/>
    <property type="evidence" value="ECO:0007669"/>
    <property type="project" value="UniProtKB-ARBA"/>
</dbReference>
<dbReference type="PROSITE" id="PS50157">
    <property type="entry name" value="ZINC_FINGER_C2H2_2"/>
    <property type="match status" value="5"/>
</dbReference>
<dbReference type="OrthoDB" id="3437960at2759"/>
<proteinExistence type="inferred from homology"/>
<feature type="domain" description="C2H2-type" evidence="13">
    <location>
        <begin position="201"/>
        <end position="228"/>
    </location>
</feature>
<dbReference type="GO" id="GO:0005634">
    <property type="term" value="C:nucleus"/>
    <property type="evidence" value="ECO:0007669"/>
    <property type="project" value="UniProtKB-SubCell"/>
</dbReference>
<evidence type="ECO:0000256" key="12">
    <source>
        <dbReference type="SAM" id="MobiDB-lite"/>
    </source>
</evidence>
<evidence type="ECO:0000256" key="7">
    <source>
        <dbReference type="ARBA" id="ARBA00023015"/>
    </source>
</evidence>
<keyword evidence="6" id="KW-0862">Zinc</keyword>
<sequence length="293" mass="33329">MDIIKVECDPDIEAHAVSLGGKSLKQNVKEELSEDPVSISTQKSEHNTNETKADPHADIDEPCKMKENSLEEPTGGTDQEDPLGESTRGVNEEDTKIQPWCFVAVKEEVKDEESNDGAVEDHDICQDSDTLKTQADKVEDEEKPHKCKVCGKRYRKLLYLKEHMRVHTGDRPFKCDVCKKEFTQCSLLKTHMRVHTGEKPFKCEVCNARFAQRSNLWKHSRTHSGEKPYKCDVCSKEFAGNWQLKHHSRIHSGVKPYKCEICNKQFSHGSNLSRHSSIHRTVRAKTSASEEPA</sequence>
<comment type="caution">
    <text evidence="14">The sequence shown here is derived from an EMBL/GenBank/DDBJ whole genome shotgun (WGS) entry which is preliminary data.</text>
</comment>
<protein>
    <recommendedName>
        <fullName evidence="13">C2H2-type domain-containing protein</fullName>
    </recommendedName>
</protein>
<evidence type="ECO:0000256" key="8">
    <source>
        <dbReference type="ARBA" id="ARBA00023125"/>
    </source>
</evidence>